<evidence type="ECO:0000256" key="1">
    <source>
        <dbReference type="SAM" id="Coils"/>
    </source>
</evidence>
<dbReference type="GO" id="GO:0010492">
    <property type="term" value="P:maintenance of shoot apical meristem identity"/>
    <property type="evidence" value="ECO:0007669"/>
    <property type="project" value="TreeGrafter"/>
</dbReference>
<feature type="region of interest" description="Disordered" evidence="2">
    <location>
        <begin position="26"/>
        <end position="100"/>
    </location>
</feature>
<feature type="compositionally biased region" description="Basic and acidic residues" evidence="2">
    <location>
        <begin position="54"/>
        <end position="67"/>
    </location>
</feature>
<feature type="compositionally biased region" description="Polar residues" evidence="2">
    <location>
        <begin position="26"/>
        <end position="35"/>
    </location>
</feature>
<dbReference type="GO" id="GO:0005634">
    <property type="term" value="C:nucleus"/>
    <property type="evidence" value="ECO:0007669"/>
    <property type="project" value="TreeGrafter"/>
</dbReference>
<accession>A0AAV5HIH6</accession>
<dbReference type="Proteomes" id="UP001054252">
    <property type="component" value="Unassembled WGS sequence"/>
</dbReference>
<name>A0AAV5HIH6_9ROSI</name>
<proteinExistence type="predicted"/>
<gene>
    <name evidence="4" type="ORF">SLEP1_g2854</name>
</gene>
<sequence length="208" mass="24185">MLARLANKTEVAEVYSLVMAFLTDSDNSKLGTSSALPEKEQGKGSNGSAGPTHDMWRKSVHSDKAPRVESSSSLPPGFHVDWTEKRPFESDSQRNTQRQSFMPELDRFITMKQEEAKMYRAHADEARREAERLKQYAMAKNEEIEEEYRSRITKLRLIEAEEIRKQKLEEFQALERAHHEYSSMKMRMEADIKDLLLKMEATRRNLAM</sequence>
<dbReference type="PRINTS" id="PR01544">
    <property type="entry name" value="ARATH130DUF"/>
</dbReference>
<evidence type="ECO:0000259" key="3">
    <source>
        <dbReference type="Pfam" id="PF16312"/>
    </source>
</evidence>
<dbReference type="AlphaFoldDB" id="A0AAV5HIH6"/>
<dbReference type="InterPro" id="IPR004082">
    <property type="entry name" value="OBERON"/>
</dbReference>
<evidence type="ECO:0000313" key="4">
    <source>
        <dbReference type="EMBL" id="GKU88612.1"/>
    </source>
</evidence>
<keyword evidence="1" id="KW-0175">Coiled coil</keyword>
<dbReference type="PANTHER" id="PTHR21736:SF20">
    <property type="entry name" value="PROTEIN OBERON 4"/>
    <property type="match status" value="1"/>
</dbReference>
<evidence type="ECO:0000313" key="5">
    <source>
        <dbReference type="Proteomes" id="UP001054252"/>
    </source>
</evidence>
<dbReference type="Pfam" id="PF16312">
    <property type="entry name" value="Oberon_cc"/>
    <property type="match status" value="1"/>
</dbReference>
<organism evidence="4 5">
    <name type="scientific">Rubroshorea leprosula</name>
    <dbReference type="NCBI Taxonomy" id="152421"/>
    <lineage>
        <taxon>Eukaryota</taxon>
        <taxon>Viridiplantae</taxon>
        <taxon>Streptophyta</taxon>
        <taxon>Embryophyta</taxon>
        <taxon>Tracheophyta</taxon>
        <taxon>Spermatophyta</taxon>
        <taxon>Magnoliopsida</taxon>
        <taxon>eudicotyledons</taxon>
        <taxon>Gunneridae</taxon>
        <taxon>Pentapetalae</taxon>
        <taxon>rosids</taxon>
        <taxon>malvids</taxon>
        <taxon>Malvales</taxon>
        <taxon>Dipterocarpaceae</taxon>
        <taxon>Rubroshorea</taxon>
    </lineage>
</organism>
<evidence type="ECO:0000256" key="2">
    <source>
        <dbReference type="SAM" id="MobiDB-lite"/>
    </source>
</evidence>
<comment type="caution">
    <text evidence="4">The sequence shown here is derived from an EMBL/GenBank/DDBJ whole genome shotgun (WGS) entry which is preliminary data.</text>
</comment>
<dbReference type="PANTHER" id="PTHR21736">
    <property type="entry name" value="VERNALIZATION-INSENSITIVE PROTEIN 3"/>
    <property type="match status" value="1"/>
</dbReference>
<feature type="coiled-coil region" evidence="1">
    <location>
        <begin position="109"/>
        <end position="205"/>
    </location>
</feature>
<dbReference type="InterPro" id="IPR032535">
    <property type="entry name" value="Oberon_CC"/>
</dbReference>
<dbReference type="GO" id="GO:0010078">
    <property type="term" value="P:maintenance of root meristem identity"/>
    <property type="evidence" value="ECO:0007669"/>
    <property type="project" value="TreeGrafter"/>
</dbReference>
<dbReference type="EMBL" id="BPVZ01000002">
    <property type="protein sequence ID" value="GKU88612.1"/>
    <property type="molecule type" value="Genomic_DNA"/>
</dbReference>
<feature type="domain" description="Oberon coiled-coil region" evidence="3">
    <location>
        <begin position="81"/>
        <end position="196"/>
    </location>
</feature>
<dbReference type="GO" id="GO:0010468">
    <property type="term" value="P:regulation of gene expression"/>
    <property type="evidence" value="ECO:0007669"/>
    <property type="project" value="TreeGrafter"/>
</dbReference>
<reference evidence="4 5" key="1">
    <citation type="journal article" date="2021" name="Commun. Biol.">
        <title>The genome of Shorea leprosula (Dipterocarpaceae) highlights the ecological relevance of drought in aseasonal tropical rainforests.</title>
        <authorList>
            <person name="Ng K.K.S."/>
            <person name="Kobayashi M.J."/>
            <person name="Fawcett J.A."/>
            <person name="Hatakeyama M."/>
            <person name="Paape T."/>
            <person name="Ng C.H."/>
            <person name="Ang C.C."/>
            <person name="Tnah L.H."/>
            <person name="Lee C.T."/>
            <person name="Nishiyama T."/>
            <person name="Sese J."/>
            <person name="O'Brien M.J."/>
            <person name="Copetti D."/>
            <person name="Mohd Noor M.I."/>
            <person name="Ong R.C."/>
            <person name="Putra M."/>
            <person name="Sireger I.Z."/>
            <person name="Indrioko S."/>
            <person name="Kosugi Y."/>
            <person name="Izuno A."/>
            <person name="Isagi Y."/>
            <person name="Lee S.L."/>
            <person name="Shimizu K.K."/>
        </authorList>
    </citation>
    <scope>NUCLEOTIDE SEQUENCE [LARGE SCALE GENOMIC DNA]</scope>
    <source>
        <strain evidence="4">214</strain>
    </source>
</reference>
<feature type="compositionally biased region" description="Basic and acidic residues" evidence="2">
    <location>
        <begin position="81"/>
        <end position="92"/>
    </location>
</feature>
<keyword evidence="5" id="KW-1185">Reference proteome</keyword>
<dbReference type="GO" id="GO:0010071">
    <property type="term" value="P:root meristem specification"/>
    <property type="evidence" value="ECO:0007669"/>
    <property type="project" value="TreeGrafter"/>
</dbReference>
<protein>
    <recommendedName>
        <fullName evidence="3">Oberon coiled-coil region domain-containing protein</fullName>
    </recommendedName>
</protein>